<feature type="compositionally biased region" description="Basic and acidic residues" evidence="2">
    <location>
        <begin position="2239"/>
        <end position="2258"/>
    </location>
</feature>
<evidence type="ECO:0000256" key="1">
    <source>
        <dbReference type="SAM" id="Coils"/>
    </source>
</evidence>
<protein>
    <recommendedName>
        <fullName evidence="3">Helicase C-terminal domain-containing protein</fullName>
    </recommendedName>
</protein>
<feature type="coiled-coil region" evidence="1">
    <location>
        <begin position="1564"/>
        <end position="1617"/>
    </location>
</feature>
<evidence type="ECO:0000313" key="4">
    <source>
        <dbReference type="EMBL" id="KKN05512.1"/>
    </source>
</evidence>
<accession>A0A0F9N187</accession>
<feature type="non-terminal residue" evidence="4">
    <location>
        <position position="1"/>
    </location>
</feature>
<dbReference type="PANTHER" id="PTHR41313">
    <property type="entry name" value="ADENINE-SPECIFIC METHYLTRANSFERASE"/>
    <property type="match status" value="1"/>
</dbReference>
<dbReference type="InterPro" id="IPR029063">
    <property type="entry name" value="SAM-dependent_MTases_sf"/>
</dbReference>
<feature type="compositionally biased region" description="Low complexity" evidence="2">
    <location>
        <begin position="271"/>
        <end position="280"/>
    </location>
</feature>
<dbReference type="EMBL" id="LAZR01004795">
    <property type="protein sequence ID" value="KKN05512.1"/>
    <property type="molecule type" value="Genomic_DNA"/>
</dbReference>
<dbReference type="GO" id="GO:0016787">
    <property type="term" value="F:hydrolase activity"/>
    <property type="evidence" value="ECO:0007669"/>
    <property type="project" value="InterPro"/>
</dbReference>
<name>A0A0F9N187_9ZZZZ</name>
<feature type="region of interest" description="Disordered" evidence="2">
    <location>
        <begin position="510"/>
        <end position="652"/>
    </location>
</feature>
<dbReference type="SMART" id="SM00487">
    <property type="entry name" value="DEXDc"/>
    <property type="match status" value="1"/>
</dbReference>
<dbReference type="PANTHER" id="PTHR41313:SF1">
    <property type="entry name" value="DNA METHYLASE ADENINE-SPECIFIC DOMAIN-CONTAINING PROTEIN"/>
    <property type="match status" value="1"/>
</dbReference>
<dbReference type="GO" id="GO:0005524">
    <property type="term" value="F:ATP binding"/>
    <property type="evidence" value="ECO:0007669"/>
    <property type="project" value="InterPro"/>
</dbReference>
<dbReference type="InterPro" id="IPR014001">
    <property type="entry name" value="Helicase_ATP-bd"/>
</dbReference>
<keyword evidence="1" id="KW-0175">Coiled coil</keyword>
<dbReference type="InterPro" id="IPR038718">
    <property type="entry name" value="SNF2-like_sf"/>
</dbReference>
<gene>
    <name evidence="4" type="ORF">LCGC14_1086610</name>
</gene>
<feature type="region of interest" description="Disordered" evidence="2">
    <location>
        <begin position="2235"/>
        <end position="2258"/>
    </location>
</feature>
<dbReference type="InterPro" id="IPR006935">
    <property type="entry name" value="Helicase/UvrB_N"/>
</dbReference>
<dbReference type="InterPro" id="IPR027417">
    <property type="entry name" value="P-loop_NTPase"/>
</dbReference>
<dbReference type="SUPFAM" id="SSF53335">
    <property type="entry name" value="S-adenosyl-L-methionine-dependent methyltransferases"/>
    <property type="match status" value="1"/>
</dbReference>
<dbReference type="GO" id="GO:0003677">
    <property type="term" value="F:DNA binding"/>
    <property type="evidence" value="ECO:0007669"/>
    <property type="project" value="InterPro"/>
</dbReference>
<comment type="caution">
    <text evidence="4">The sequence shown here is derived from an EMBL/GenBank/DDBJ whole genome shotgun (WGS) entry which is preliminary data.</text>
</comment>
<feature type="compositionally biased region" description="Low complexity" evidence="2">
    <location>
        <begin position="558"/>
        <end position="575"/>
    </location>
</feature>
<dbReference type="PROSITE" id="PS51194">
    <property type="entry name" value="HELICASE_CTER"/>
    <property type="match status" value="1"/>
</dbReference>
<feature type="compositionally biased region" description="Basic and acidic residues" evidence="2">
    <location>
        <begin position="251"/>
        <end position="270"/>
    </location>
</feature>
<feature type="compositionally biased region" description="Low complexity" evidence="2">
    <location>
        <begin position="101"/>
        <end position="127"/>
    </location>
</feature>
<evidence type="ECO:0000256" key="2">
    <source>
        <dbReference type="SAM" id="MobiDB-lite"/>
    </source>
</evidence>
<feature type="compositionally biased region" description="Basic and acidic residues" evidence="2">
    <location>
        <begin position="128"/>
        <end position="138"/>
    </location>
</feature>
<feature type="domain" description="Helicase C-terminal" evidence="3">
    <location>
        <begin position="1850"/>
        <end position="2031"/>
    </location>
</feature>
<feature type="compositionally biased region" description="Pro residues" evidence="2">
    <location>
        <begin position="85"/>
        <end position="97"/>
    </location>
</feature>
<dbReference type="InterPro" id="IPR001650">
    <property type="entry name" value="Helicase_C-like"/>
</dbReference>
<dbReference type="InterPro" id="IPR052933">
    <property type="entry name" value="DNA_Protect_Modify"/>
</dbReference>
<dbReference type="Gene3D" id="3.40.50.150">
    <property type="entry name" value="Vaccinia Virus protein VP39"/>
    <property type="match status" value="1"/>
</dbReference>
<feature type="non-terminal residue" evidence="4">
    <location>
        <position position="2258"/>
    </location>
</feature>
<feature type="compositionally biased region" description="Low complexity" evidence="2">
    <location>
        <begin position="514"/>
        <end position="530"/>
    </location>
</feature>
<feature type="compositionally biased region" description="Low complexity" evidence="2">
    <location>
        <begin position="591"/>
        <end position="601"/>
    </location>
</feature>
<dbReference type="Gene3D" id="3.40.50.10810">
    <property type="entry name" value="Tandem AAA-ATPase domain"/>
    <property type="match status" value="1"/>
</dbReference>
<proteinExistence type="predicted"/>
<reference evidence="4" key="1">
    <citation type="journal article" date="2015" name="Nature">
        <title>Complex archaea that bridge the gap between prokaryotes and eukaryotes.</title>
        <authorList>
            <person name="Spang A."/>
            <person name="Saw J.H."/>
            <person name="Jorgensen S.L."/>
            <person name="Zaremba-Niedzwiedzka K."/>
            <person name="Martijn J."/>
            <person name="Lind A.E."/>
            <person name="van Eijk R."/>
            <person name="Schleper C."/>
            <person name="Guy L."/>
            <person name="Ettema T.J."/>
        </authorList>
    </citation>
    <scope>NUCLEOTIDE SEQUENCE</scope>
</reference>
<sequence length="2258" mass="249320">ELTDLLAVTRRRYLEVEKISLDMEEKRIDAEIRGETHIPDVLKEGYVSEETVERAKSDMEAVKARRAVLRGLSEPTEAPVGEAAPSPPQPPAGPPGRPTRAEAGPGRPTVGVEPPAGPEVPAAGEAPARLERDQRVDDLETELEPVAAEFRMVSQTIRDHESGKNRLQPAQLKNLQEQAAGFKTQIENRVTEVEQELFQDPEGATYRRMADLDDLTARLLAPVERAPLPTGPAPEREPRVWTSRAEVPEGVETKRLAGGRRQEILPEEPKAPTAEKPAAKVTPQVPTEPGQKHVLPSFAGKPYGTPEAAEPAAVAPPDDWRPHLAKARVYAKDLGIEEQVGTENWSDLDQIVAAIDAHLAGQAGAAPDALPAAEVVGKPTAADVTGAIEDIADNILPEDIFLSRVRFIASNKPAEATATAEAIDQVTGLRERLTSALRDVFGDRIRVYRAGDISSGPQAWTTNLEIARSFSRLSGGERDITQGIVTPGDVLFPGAAVDGELVVNSSSVQDVRPVEASPEAAPVAPTEPAPQISGEEGPSETEALRPTTPREPGAKPTGAAPRPAPEGEAAQAPRRSPARRPGDEGPGAEGPPGEAPVQPGGVEEGEAGVGGVARPDRGGVGAERPGAGRRPGGKQGRGAAVPGNYRVRNPDDLKADRPLKQKAKDNLTAIRLLKEIEGAGRPATREEQEILAQYAGWGFAKTVFEPYRKSDFQEIGRELEGLLTTEEWDSARRSSVNAHFTDPGVVIKMWEALEHMGFTGGRLLEPGMGAGYFWSLIPEALRGSTRLSGVELDLLTGRIAKLLFPKADVRVQGFEEFQIPDGYYRAAMSNVPFGEYRPFDPKYQKHRFTIHNYFFAKTLDKVEPGGVVAFITSRYTMDGKKALQIRKYLAERADLLGAIRLPRTAFKKVANTDVTTDIIFLRKRHPGEPAGGESWVDLGEITLPIPKKELYSGAPTEETVSLNQYYIKYPEMMLGKMGLTGTQYRANEPTLEPKEGSLVDQLAEAIQALPRDVLVPFEVTPTDVEIPHSIQAPETVKEGAFFIENGKLMRRLGGQAVPARTPPTAKALQGKAYTGQTLQRIKGLIGIRDAARAVLVAQFTDEPDAEIHNRQAVLTKLYGRFHRRFGPINKKSGARQLNLEGFRSDPDLQLVANLENIALVNEEEVYSKADLFTKRVLSPPKPIQHAEKPEDALLAVLNERGRVELGRMAEISNFTEEDLIESLRGRIFENPQTNEWEAAELYLAGNVRAKLAAAQGAAQEDPRYQHNVKALEAVQPADLPPTKIQASLGAPWIPPSDIEQFIADLLNRGQVSGIHVAYSEPIATWHVRVDTNLRNRPKSRREWGTERRPMPDLVAAALNQTEVKVVDRAEDGSRIPNPTQTVAAQAKLEDLKKRFAEWLWEDPERATRLHRVYNDGYNNTVPYRPDGSHMTFPGMADVVNGEPFQFRPHQPNAIWRILQTGNTLLAHAVGSGKTFVMAAAGMEAKRIGLATKPMYVVPNRILGQFGREFLQLYPTARVLVATKKDLQKENRKGFIAKVAANEWDAVVIAQSSFTFIPVSPAFEARFIEAQLAEIEEALFAAEAELAEESSRAARSMVRTIEVAKNKLETRLLELENRDRKDDVLSFEEMGIDMLFVDESHRYKNLYAPSKLRSLGGSKPVQKALDMYMKVSYLNERTPGRGVVFATGTPLSRSIVEMYTLLRYLAPQELANRGMRRLDAWASGFAETSTKIELRPEGGFRNYTRLSPFKNAPELSQLFQTVTDVQTAAMLDLPKPKIRGGQPEAVVAPMSPELEREMQDIVHRAQAIRGGQVDPHDDNMLKLSHDGDMAALDVRLIDPSYPDYPDSKVNTATDRIFSIWEKTKKNKSTQLVFIDWSTPKDDFNIYDDIKGKLIARGIPAREIAFIHDAKTDLAISELFARVRAGSVRLLFGSTEKMGEGVNVQARVIALHHLDAPWNPSHIDQRNGRGERQGNLNPEIEILIYTTEGSFDAYRWQTLKRKAQFIDQIVRAEVTSRTIEDVDGREFTYAEIMAITTGNPMVLEKAQIDNDVLRLSQLSRQHTDRQFAMRRDLATIGEQRPYQEETRDAATADKKQIVDTSGKKFTITLQGRTYAKRPEAGKALMGIVAKVAKGAQSKQIGNFAGFALEVRESLGSVHFAIRGRGYYETTVQFSSTNTGAIQSVEYLPNRIEANRDWAVKSLAELAERDTELQELIGKSFDQQEQLDKLLVRQQEIDQALDLDRPPPDEILDDRPDAPAE</sequence>
<dbReference type="SUPFAM" id="SSF52540">
    <property type="entry name" value="P-loop containing nucleoside triphosphate hydrolases"/>
    <property type="match status" value="2"/>
</dbReference>
<dbReference type="Gene3D" id="3.40.50.300">
    <property type="entry name" value="P-loop containing nucleotide triphosphate hydrolases"/>
    <property type="match status" value="2"/>
</dbReference>
<evidence type="ECO:0000259" key="3">
    <source>
        <dbReference type="PROSITE" id="PS51194"/>
    </source>
</evidence>
<feature type="region of interest" description="Disordered" evidence="2">
    <location>
        <begin position="223"/>
        <end position="296"/>
    </location>
</feature>
<feature type="region of interest" description="Disordered" evidence="2">
    <location>
        <begin position="66"/>
        <end position="140"/>
    </location>
</feature>
<organism evidence="4">
    <name type="scientific">marine sediment metagenome</name>
    <dbReference type="NCBI Taxonomy" id="412755"/>
    <lineage>
        <taxon>unclassified sequences</taxon>
        <taxon>metagenomes</taxon>
        <taxon>ecological metagenomes</taxon>
    </lineage>
</organism>
<dbReference type="Pfam" id="PF04851">
    <property type="entry name" value="ResIII"/>
    <property type="match status" value="1"/>
</dbReference>